<dbReference type="EMBL" id="KV442101">
    <property type="protein sequence ID" value="OAQ24086.1"/>
    <property type="molecule type" value="Genomic_DNA"/>
</dbReference>
<organism evidence="2 3">
    <name type="scientific">Linnemannia elongata AG-77</name>
    <dbReference type="NCBI Taxonomy" id="1314771"/>
    <lineage>
        <taxon>Eukaryota</taxon>
        <taxon>Fungi</taxon>
        <taxon>Fungi incertae sedis</taxon>
        <taxon>Mucoromycota</taxon>
        <taxon>Mortierellomycotina</taxon>
        <taxon>Mortierellomycetes</taxon>
        <taxon>Mortierellales</taxon>
        <taxon>Mortierellaceae</taxon>
        <taxon>Linnemannia</taxon>
    </lineage>
</organism>
<evidence type="ECO:0000313" key="3">
    <source>
        <dbReference type="Proteomes" id="UP000078512"/>
    </source>
</evidence>
<proteinExistence type="predicted"/>
<keyword evidence="3" id="KW-1185">Reference proteome</keyword>
<keyword evidence="1" id="KW-0732">Signal</keyword>
<accession>A0A197JHV7</accession>
<name>A0A197JHV7_9FUNG</name>
<evidence type="ECO:0000313" key="2">
    <source>
        <dbReference type="EMBL" id="OAQ24086.1"/>
    </source>
</evidence>
<dbReference type="AlphaFoldDB" id="A0A197JHV7"/>
<feature type="signal peptide" evidence="1">
    <location>
        <begin position="1"/>
        <end position="20"/>
    </location>
</feature>
<sequence>MRFISALAAALSIFAATSLSAPASIYNNNDIVDSLASTGRLPLGNTLGGVGGVSSGLTTRSTSLDTGSPIIPMIKRNNNLHVNAILDAILESNTKVIVKALAKLKLDLCSDIHAKIKVLTTGLLTTNLDILIPKISAKVNAETNIAINTKIELDTQSLVKDKIRQHGLYAIHKHCPHADDRCLRKHARVIVECVERAVQEDVLHLFVALKANLMAHVRAKIAVVVRDLGVNLLVEQIHVQGSVNAVAELDAHFDMCSHVIVKGLHAEVKSHAVSSIKSICHSR</sequence>
<dbReference type="Proteomes" id="UP000078512">
    <property type="component" value="Unassembled WGS sequence"/>
</dbReference>
<evidence type="ECO:0000256" key="1">
    <source>
        <dbReference type="SAM" id="SignalP"/>
    </source>
</evidence>
<gene>
    <name evidence="2" type="ORF">K457DRAFT_130028</name>
</gene>
<reference evidence="2 3" key="1">
    <citation type="submission" date="2016-05" db="EMBL/GenBank/DDBJ databases">
        <title>Genome sequencing reveals origins of a unique bacterial endosymbiosis in the earliest lineages of terrestrial Fungi.</title>
        <authorList>
            <consortium name="DOE Joint Genome Institute"/>
            <person name="Uehling J."/>
            <person name="Gryganskyi A."/>
            <person name="Hameed K."/>
            <person name="Tschaplinski T."/>
            <person name="Misztal P."/>
            <person name="Wu S."/>
            <person name="Desiro A."/>
            <person name="Vande Pol N."/>
            <person name="Du Z.-Y."/>
            <person name="Zienkiewicz A."/>
            <person name="Zienkiewicz K."/>
            <person name="Morin E."/>
            <person name="Tisserant E."/>
            <person name="Splivallo R."/>
            <person name="Hainaut M."/>
            <person name="Henrissat B."/>
            <person name="Ohm R."/>
            <person name="Kuo A."/>
            <person name="Yan J."/>
            <person name="Lipzen A."/>
            <person name="Nolan M."/>
            <person name="Labutti K."/>
            <person name="Barry K."/>
            <person name="Goldstein A."/>
            <person name="Labbe J."/>
            <person name="Schadt C."/>
            <person name="Tuskan G."/>
            <person name="Grigoriev I."/>
            <person name="Martin F."/>
            <person name="Vilgalys R."/>
            <person name="Bonito G."/>
        </authorList>
    </citation>
    <scope>NUCLEOTIDE SEQUENCE [LARGE SCALE GENOMIC DNA]</scope>
    <source>
        <strain evidence="2 3">AG-77</strain>
    </source>
</reference>
<dbReference type="OrthoDB" id="2424660at2759"/>
<feature type="chain" id="PRO_5008275966" evidence="1">
    <location>
        <begin position="21"/>
        <end position="283"/>
    </location>
</feature>
<protein>
    <submittedName>
        <fullName evidence="2">Uncharacterized protein</fullName>
    </submittedName>
</protein>